<dbReference type="EMBL" id="CAKOEU010000001">
    <property type="protein sequence ID" value="CAH1850954.1"/>
    <property type="molecule type" value="Genomic_DNA"/>
</dbReference>
<organism evidence="12 13">
    <name type="scientific">Convivina praedatoris</name>
    <dbReference type="NCBI Taxonomy" id="2880963"/>
    <lineage>
        <taxon>Bacteria</taxon>
        <taxon>Bacillati</taxon>
        <taxon>Bacillota</taxon>
        <taxon>Bacilli</taxon>
        <taxon>Lactobacillales</taxon>
        <taxon>Lactobacillaceae</taxon>
        <taxon>Convivina</taxon>
    </lineage>
</organism>
<feature type="transmembrane region" description="Helical" evidence="10">
    <location>
        <begin position="6"/>
        <end position="24"/>
    </location>
</feature>
<comment type="subcellular location">
    <subcellularLocation>
        <location evidence="1">Cell membrane</location>
        <topology evidence="1">Multi-pass membrane protein</topology>
    </subcellularLocation>
</comment>
<keyword evidence="5 10" id="KW-1133">Transmembrane helix</keyword>
<feature type="transmembrane region" description="Helical" evidence="10">
    <location>
        <begin position="237"/>
        <end position="254"/>
    </location>
</feature>
<evidence type="ECO:0000256" key="10">
    <source>
        <dbReference type="SAM" id="Phobius"/>
    </source>
</evidence>
<dbReference type="InterPro" id="IPR006153">
    <property type="entry name" value="Cation/H_exchanger_TM"/>
</dbReference>
<keyword evidence="2" id="KW-0813">Transport</keyword>
<evidence type="ECO:0000259" key="11">
    <source>
        <dbReference type="Pfam" id="PF00999"/>
    </source>
</evidence>
<evidence type="ECO:0000256" key="6">
    <source>
        <dbReference type="ARBA" id="ARBA00023053"/>
    </source>
</evidence>
<evidence type="ECO:0000256" key="9">
    <source>
        <dbReference type="ARBA" id="ARBA00023201"/>
    </source>
</evidence>
<keyword evidence="8 10" id="KW-0472">Membrane</keyword>
<evidence type="ECO:0000256" key="7">
    <source>
        <dbReference type="ARBA" id="ARBA00023065"/>
    </source>
</evidence>
<evidence type="ECO:0000313" key="12">
    <source>
        <dbReference type="EMBL" id="CAH1850954.1"/>
    </source>
</evidence>
<evidence type="ECO:0000256" key="4">
    <source>
        <dbReference type="ARBA" id="ARBA00022692"/>
    </source>
</evidence>
<evidence type="ECO:0000313" key="13">
    <source>
        <dbReference type="Proteomes" id="UP000838102"/>
    </source>
</evidence>
<evidence type="ECO:0000256" key="5">
    <source>
        <dbReference type="ARBA" id="ARBA00022989"/>
    </source>
</evidence>
<keyword evidence="7" id="KW-0406">Ion transport</keyword>
<dbReference type="Gene3D" id="6.10.140.1330">
    <property type="match status" value="1"/>
</dbReference>
<feature type="transmembrane region" description="Helical" evidence="10">
    <location>
        <begin position="151"/>
        <end position="170"/>
    </location>
</feature>
<feature type="transmembrane region" description="Helical" evidence="10">
    <location>
        <begin position="389"/>
        <end position="408"/>
    </location>
</feature>
<name>A0ABN8HA36_9LACO</name>
<feature type="domain" description="Cation/H+ exchanger transmembrane" evidence="11">
    <location>
        <begin position="12"/>
        <end position="412"/>
    </location>
</feature>
<dbReference type="Proteomes" id="UP000838102">
    <property type="component" value="Unassembled WGS sequence"/>
</dbReference>
<dbReference type="PANTHER" id="PTHR10110">
    <property type="entry name" value="SODIUM/HYDROGEN EXCHANGER"/>
    <property type="match status" value="1"/>
</dbReference>
<feature type="transmembrane region" description="Helical" evidence="10">
    <location>
        <begin position="353"/>
        <end position="374"/>
    </location>
</feature>
<sequence length="694" mass="78979">MTNLYLIAFILVGVITANIVKPFFPKIPESFVLIAIGALFSFIPIFNEFTLEPEFFMLLIIAPLMFMDGKEQSIRTIRTNFRLIIELSVTLAIFTALIVGILTDRLEAHWSFPLSIALAAIVVPTDAVAVKSITSGLSMPKGVNRALNLESLFNDATGLVMLNLALSVLQQGHFSLVHGINQFLIVAGGGVLVGILASFIIIKIRTYLTTHAVNAAATIIPISILTPFAIYLLAEHWGVSGILAVVASGIVHNWDSSRLRLNSTEVQLTTSTIWKTLTTILNEVVFLLLGLSLPAVINEMIQIGFDYSFELIGLSLAIYTVMFIGRFVWVRVEKSQRLQPFFGHQDQPERFKSARLFGISGVHGTITLAMAFSLPTTINGQPFPFRTELIIIATLLILISMLVASLMLPRLLPREQTDYTPEEINQIRDQMIDYAMLRSQEQISDRDIREAISAQLNSQKTNLRNFDQVRYSEEYLNELNEIADFVSAYTHGDYVNATYSDDVIDMYNKILQKTLLNPNRRRHPIRSLEHQFRRVFHEMRFHISTGTITKKQRKSFYKKRLNTDKKFAEKVKTWKANQEVLLQLNNDVMQAVDTHLDDILRENLQSKTNSNELYLARKTMDRFFTMIQHDFHQKQININSDTFVQVFRYEYDYVQKGVQDESIKPAIANILFNEINQAQALQLMKNKEETLAIE</sequence>
<feature type="transmembrane region" description="Helical" evidence="10">
    <location>
        <begin position="213"/>
        <end position="231"/>
    </location>
</feature>
<dbReference type="Pfam" id="PF00999">
    <property type="entry name" value="Na_H_Exchanger"/>
    <property type="match status" value="1"/>
</dbReference>
<proteinExistence type="predicted"/>
<evidence type="ECO:0000256" key="8">
    <source>
        <dbReference type="ARBA" id="ARBA00023136"/>
    </source>
</evidence>
<dbReference type="PANTHER" id="PTHR10110:SF86">
    <property type="entry name" value="SODIUM_HYDROGEN EXCHANGER 7"/>
    <property type="match status" value="1"/>
</dbReference>
<feature type="transmembrane region" description="Helical" evidence="10">
    <location>
        <begin position="182"/>
        <end position="201"/>
    </location>
</feature>
<feature type="transmembrane region" description="Helical" evidence="10">
    <location>
        <begin position="284"/>
        <end position="305"/>
    </location>
</feature>
<comment type="caution">
    <text evidence="12">The sequence shown here is derived from an EMBL/GenBank/DDBJ whole genome shotgun (WGS) entry which is preliminary data.</text>
</comment>
<keyword evidence="13" id="KW-1185">Reference proteome</keyword>
<evidence type="ECO:0000256" key="1">
    <source>
        <dbReference type="ARBA" id="ARBA00004651"/>
    </source>
</evidence>
<feature type="transmembrane region" description="Helical" evidence="10">
    <location>
        <begin position="108"/>
        <end position="130"/>
    </location>
</feature>
<keyword evidence="9" id="KW-0739">Sodium transport</keyword>
<accession>A0ABN8HA36</accession>
<gene>
    <name evidence="12" type="ORF">LMG032447_00239</name>
</gene>
<feature type="transmembrane region" description="Helical" evidence="10">
    <location>
        <begin position="81"/>
        <end position="102"/>
    </location>
</feature>
<keyword evidence="4 10" id="KW-0812">Transmembrane</keyword>
<feature type="transmembrane region" description="Helical" evidence="10">
    <location>
        <begin position="311"/>
        <end position="332"/>
    </location>
</feature>
<reference evidence="12" key="1">
    <citation type="submission" date="2022-03" db="EMBL/GenBank/DDBJ databases">
        <authorList>
            <person name="Hettiarachchi G."/>
        </authorList>
    </citation>
    <scope>NUCLEOTIDE SEQUENCE</scope>
    <source>
        <strain evidence="12">LMG 32447</strain>
    </source>
</reference>
<evidence type="ECO:0000256" key="3">
    <source>
        <dbReference type="ARBA" id="ARBA00022475"/>
    </source>
</evidence>
<protein>
    <recommendedName>
        <fullName evidence="11">Cation/H+ exchanger transmembrane domain-containing protein</fullName>
    </recommendedName>
</protein>
<keyword evidence="6" id="KW-0915">Sodium</keyword>
<evidence type="ECO:0000256" key="2">
    <source>
        <dbReference type="ARBA" id="ARBA00022448"/>
    </source>
</evidence>
<dbReference type="InterPro" id="IPR018422">
    <property type="entry name" value="Cation/H_exchanger_CPA1"/>
</dbReference>
<dbReference type="RefSeq" id="WP_248705695.1">
    <property type="nucleotide sequence ID" value="NZ_CAKOEU010000001.1"/>
</dbReference>
<keyword evidence="3" id="KW-1003">Cell membrane</keyword>